<feature type="transmembrane region" description="Helical" evidence="5">
    <location>
        <begin position="9"/>
        <end position="28"/>
    </location>
</feature>
<dbReference type="PROSITE" id="PS50234">
    <property type="entry name" value="VWFA"/>
    <property type="match status" value="1"/>
</dbReference>
<keyword evidence="3 5" id="KW-1133">Transmembrane helix</keyword>
<dbReference type="Proteomes" id="UP000196368">
    <property type="component" value="Unassembled WGS sequence"/>
</dbReference>
<gene>
    <name evidence="7" type="ORF">B5F75_00480</name>
</gene>
<proteinExistence type="predicted"/>
<keyword evidence="2 5" id="KW-0812">Transmembrane</keyword>
<feature type="domain" description="VWFA" evidence="6">
    <location>
        <begin position="91"/>
        <end position="271"/>
    </location>
</feature>
<dbReference type="PANTHER" id="PTHR22550:SF5">
    <property type="entry name" value="LEUCINE ZIPPER PROTEIN 4"/>
    <property type="match status" value="1"/>
</dbReference>
<keyword evidence="4 5" id="KW-0472">Membrane</keyword>
<dbReference type="Gene3D" id="3.40.50.410">
    <property type="entry name" value="von Willebrand factor, type A domain"/>
    <property type="match status" value="1"/>
</dbReference>
<accession>A0A1Y4DHZ6</accession>
<name>A0A1Y4DHZ6_9BACT</name>
<evidence type="ECO:0000256" key="5">
    <source>
        <dbReference type="SAM" id="Phobius"/>
    </source>
</evidence>
<dbReference type="InterPro" id="IPR050768">
    <property type="entry name" value="UPF0353/GerABKA_families"/>
</dbReference>
<comment type="caution">
    <text evidence="7">The sequence shown here is derived from an EMBL/GenBank/DDBJ whole genome shotgun (WGS) entry which is preliminary data.</text>
</comment>
<feature type="transmembrane region" description="Helical" evidence="5">
    <location>
        <begin position="312"/>
        <end position="329"/>
    </location>
</feature>
<dbReference type="EMBL" id="NFJD01000001">
    <property type="protein sequence ID" value="OUO57289.1"/>
    <property type="molecule type" value="Genomic_DNA"/>
</dbReference>
<evidence type="ECO:0000256" key="3">
    <source>
        <dbReference type="ARBA" id="ARBA00022989"/>
    </source>
</evidence>
<dbReference type="InterPro" id="IPR002035">
    <property type="entry name" value="VWF_A"/>
</dbReference>
<keyword evidence="8" id="KW-1185">Reference proteome</keyword>
<sequence>MELFAKPIFLLYLIPALLAAGLAAWLGLKLKNRLISILFGPLAYAKLTAGLRPVTRWRGVLFFLTLFFLFAALAGPQWGTEVIEAQGTFAQTVIAVDVSASMRAQDLKPDRLDNAKNMLRMLVSNLKDERIGVLAFTSQAFIQCPITTDADALTYFITSLQPDMLPVPGTSLAAPVQLAARMLSKYPGQKALILLTDGEDHSPDELKAAQETALKNGIRIIAIGIGTKEGTLIPSRTDSSGRVLEYKKDKEGKTVVSKLDENTLLELAKATGGVYIPYTTPAQVAAKVEAAVKGLDRSVSRTAARAAYKNRYAFPLIAAMLCLAGYLLWPRGRKPAESKEEKESQKR</sequence>
<organism evidence="7 8">
    <name type="scientific">Candidatus Avelusimicrobium gallicola</name>
    <dbReference type="NCBI Taxonomy" id="2562704"/>
    <lineage>
        <taxon>Bacteria</taxon>
        <taxon>Pseudomonadati</taxon>
        <taxon>Elusimicrobiota</taxon>
        <taxon>Elusimicrobia</taxon>
        <taxon>Elusimicrobiales</taxon>
        <taxon>Elusimicrobiaceae</taxon>
        <taxon>Candidatus Avelusimicrobium</taxon>
    </lineage>
</organism>
<protein>
    <recommendedName>
        <fullName evidence="6">VWFA domain-containing protein</fullName>
    </recommendedName>
</protein>
<dbReference type="PANTHER" id="PTHR22550">
    <property type="entry name" value="SPORE GERMINATION PROTEIN"/>
    <property type="match status" value="1"/>
</dbReference>
<dbReference type="RefSeq" id="WP_087286317.1">
    <property type="nucleotide sequence ID" value="NZ_NFJD01000001.1"/>
</dbReference>
<feature type="transmembrane region" description="Helical" evidence="5">
    <location>
        <begin position="60"/>
        <end position="79"/>
    </location>
</feature>
<dbReference type="AlphaFoldDB" id="A0A1Y4DHZ6"/>
<dbReference type="SUPFAM" id="SSF53300">
    <property type="entry name" value="vWA-like"/>
    <property type="match status" value="1"/>
</dbReference>
<keyword evidence="1" id="KW-1003">Cell membrane</keyword>
<evidence type="ECO:0000313" key="8">
    <source>
        <dbReference type="Proteomes" id="UP000196368"/>
    </source>
</evidence>
<reference evidence="8" key="1">
    <citation type="submission" date="2017-04" db="EMBL/GenBank/DDBJ databases">
        <title>Function of individual gut microbiota members based on whole genome sequencing of pure cultures obtained from chicken caecum.</title>
        <authorList>
            <person name="Medvecky M."/>
            <person name="Cejkova D."/>
            <person name="Polansky O."/>
            <person name="Karasova D."/>
            <person name="Kubasova T."/>
            <person name="Cizek A."/>
            <person name="Rychlik I."/>
        </authorList>
    </citation>
    <scope>NUCLEOTIDE SEQUENCE [LARGE SCALE GENOMIC DNA]</scope>
    <source>
        <strain evidence="8">An273</strain>
    </source>
</reference>
<dbReference type="Pfam" id="PF13519">
    <property type="entry name" value="VWA_2"/>
    <property type="match status" value="1"/>
</dbReference>
<evidence type="ECO:0000259" key="6">
    <source>
        <dbReference type="PROSITE" id="PS50234"/>
    </source>
</evidence>
<dbReference type="InterPro" id="IPR036465">
    <property type="entry name" value="vWFA_dom_sf"/>
</dbReference>
<evidence type="ECO:0000313" key="7">
    <source>
        <dbReference type="EMBL" id="OUO57289.1"/>
    </source>
</evidence>
<dbReference type="SMART" id="SM00327">
    <property type="entry name" value="VWA"/>
    <property type="match status" value="1"/>
</dbReference>
<dbReference type="OrthoDB" id="6206554at2"/>
<evidence type="ECO:0000256" key="4">
    <source>
        <dbReference type="ARBA" id="ARBA00023136"/>
    </source>
</evidence>
<evidence type="ECO:0000256" key="1">
    <source>
        <dbReference type="ARBA" id="ARBA00022475"/>
    </source>
</evidence>
<evidence type="ECO:0000256" key="2">
    <source>
        <dbReference type="ARBA" id="ARBA00022692"/>
    </source>
</evidence>